<evidence type="ECO:0000313" key="18">
    <source>
        <dbReference type="Proteomes" id="UP000179076"/>
    </source>
</evidence>
<evidence type="ECO:0000256" key="1">
    <source>
        <dbReference type="ARBA" id="ARBA00000312"/>
    </source>
</evidence>
<comment type="function">
    <text evidence="4 14">Catalyzes ATP-dependent phosphorylation of adenosylcobinamide and addition of GMP to adenosylcobinamide phosphate.</text>
</comment>
<keyword evidence="12 14" id="KW-0067">ATP-binding</keyword>
<feature type="binding site" evidence="16">
    <location>
        <begin position="7"/>
        <end position="14"/>
    </location>
    <ligand>
        <name>GTP</name>
        <dbReference type="ChEBI" id="CHEBI:37565"/>
    </ligand>
</feature>
<feature type="binding site" evidence="16">
    <location>
        <begin position="32"/>
        <end position="34"/>
    </location>
    <ligand>
        <name>GTP</name>
        <dbReference type="ChEBI" id="CHEBI:37565"/>
    </ligand>
</feature>
<evidence type="ECO:0000256" key="14">
    <source>
        <dbReference type="PIRNR" id="PIRNR006135"/>
    </source>
</evidence>
<reference evidence="17 18" key="1">
    <citation type="journal article" date="2016" name="Nat. Commun.">
        <title>Thousands of microbial genomes shed light on interconnected biogeochemical processes in an aquifer system.</title>
        <authorList>
            <person name="Anantharaman K."/>
            <person name="Brown C.T."/>
            <person name="Hug L.A."/>
            <person name="Sharon I."/>
            <person name="Castelle C.J."/>
            <person name="Probst A.J."/>
            <person name="Thomas B.C."/>
            <person name="Singh A."/>
            <person name="Wilkins M.J."/>
            <person name="Karaoz U."/>
            <person name="Brodie E.L."/>
            <person name="Williams K.H."/>
            <person name="Hubbard S.S."/>
            <person name="Banfield J.F."/>
        </authorList>
    </citation>
    <scope>NUCLEOTIDE SEQUENCE [LARGE SCALE GENOMIC DNA]</scope>
</reference>
<dbReference type="GO" id="GO:0009236">
    <property type="term" value="P:cobalamin biosynthetic process"/>
    <property type="evidence" value="ECO:0007669"/>
    <property type="project" value="UniProtKB-UniRule"/>
</dbReference>
<protein>
    <recommendedName>
        <fullName evidence="14">Bifunctional adenosylcobalamin biosynthesis protein</fullName>
        <ecNumber evidence="14">2.7.1.156</ecNumber>
        <ecNumber evidence="14">2.7.7.62</ecNumber>
    </recommendedName>
</protein>
<evidence type="ECO:0000256" key="12">
    <source>
        <dbReference type="ARBA" id="ARBA00022840"/>
    </source>
</evidence>
<dbReference type="GO" id="GO:0005525">
    <property type="term" value="F:GTP binding"/>
    <property type="evidence" value="ECO:0007669"/>
    <property type="project" value="UniProtKB-UniRule"/>
</dbReference>
<evidence type="ECO:0000256" key="8">
    <source>
        <dbReference type="ARBA" id="ARBA00022573"/>
    </source>
</evidence>
<dbReference type="GO" id="GO:0005524">
    <property type="term" value="F:ATP binding"/>
    <property type="evidence" value="ECO:0007669"/>
    <property type="project" value="UniProtKB-UniRule"/>
</dbReference>
<evidence type="ECO:0000256" key="7">
    <source>
        <dbReference type="ARBA" id="ARBA00007490"/>
    </source>
</evidence>
<comment type="catalytic activity">
    <reaction evidence="3">
        <text>adenosylcob(III)inamide + GTP = adenosylcob(III)inamide phosphate + GDP + H(+)</text>
        <dbReference type="Rhea" id="RHEA:15765"/>
        <dbReference type="ChEBI" id="CHEBI:2480"/>
        <dbReference type="ChEBI" id="CHEBI:15378"/>
        <dbReference type="ChEBI" id="CHEBI:37565"/>
        <dbReference type="ChEBI" id="CHEBI:58189"/>
        <dbReference type="ChEBI" id="CHEBI:58502"/>
        <dbReference type="EC" id="2.7.1.156"/>
    </reaction>
</comment>
<dbReference type="GO" id="GO:0043752">
    <property type="term" value="F:adenosylcobinamide kinase activity"/>
    <property type="evidence" value="ECO:0007669"/>
    <property type="project" value="UniProtKB-EC"/>
</dbReference>
<dbReference type="EMBL" id="MFSP01000018">
    <property type="protein sequence ID" value="OGI69542.1"/>
    <property type="molecule type" value="Genomic_DNA"/>
</dbReference>
<accession>A0A1F6VIV4</accession>
<evidence type="ECO:0000256" key="4">
    <source>
        <dbReference type="ARBA" id="ARBA00003889"/>
    </source>
</evidence>
<dbReference type="UniPathway" id="UPA00148">
    <property type="reaction ID" value="UER00236"/>
</dbReference>
<dbReference type="PANTHER" id="PTHR34848:SF1">
    <property type="entry name" value="BIFUNCTIONAL ADENOSYLCOBALAMIN BIOSYNTHESIS PROTEIN COBU"/>
    <property type="match status" value="1"/>
</dbReference>
<dbReference type="PIRSF" id="PIRSF006135">
    <property type="entry name" value="CobU"/>
    <property type="match status" value="1"/>
</dbReference>
<keyword evidence="9 14" id="KW-0808">Transferase</keyword>
<keyword evidence="8 14" id="KW-0169">Cobalamin biosynthesis</keyword>
<proteinExistence type="inferred from homology"/>
<dbReference type="EC" id="2.7.7.62" evidence="14"/>
<keyword evidence="13 14" id="KW-0342">GTP-binding</keyword>
<dbReference type="InterPro" id="IPR027417">
    <property type="entry name" value="P-loop_NTPase"/>
</dbReference>
<dbReference type="NCBIfam" id="NF004469">
    <property type="entry name" value="PRK05800.1"/>
    <property type="match status" value="1"/>
</dbReference>
<evidence type="ECO:0000256" key="10">
    <source>
        <dbReference type="ARBA" id="ARBA00022741"/>
    </source>
</evidence>
<dbReference type="GO" id="GO:0008820">
    <property type="term" value="F:cobinamide phosphate guanylyltransferase activity"/>
    <property type="evidence" value="ECO:0007669"/>
    <property type="project" value="UniProtKB-UniRule"/>
</dbReference>
<dbReference type="AlphaFoldDB" id="A0A1F6VIV4"/>
<gene>
    <name evidence="17" type="ORF">A2W18_12015</name>
</gene>
<evidence type="ECO:0000256" key="2">
    <source>
        <dbReference type="ARBA" id="ARBA00000711"/>
    </source>
</evidence>
<comment type="pathway">
    <text evidence="6 14">Cofactor biosynthesis; adenosylcobalamin biosynthesis; adenosylcobalamin from cob(II)yrinate a,c-diamide: step 5/7.</text>
</comment>
<feature type="binding site" evidence="16">
    <location>
        <position position="60"/>
    </location>
    <ligand>
        <name>GTP</name>
        <dbReference type="ChEBI" id="CHEBI:37565"/>
    </ligand>
</feature>
<keyword evidence="11 14" id="KW-0418">Kinase</keyword>
<comment type="pathway">
    <text evidence="5 14">Cofactor biosynthesis; adenosylcobalamin biosynthesis; adenosylcobalamin from cob(II)yrinate a,c-diamide: step 6/7.</text>
</comment>
<evidence type="ECO:0000256" key="9">
    <source>
        <dbReference type="ARBA" id="ARBA00022679"/>
    </source>
</evidence>
<name>A0A1F6VIV4_9PROT</name>
<dbReference type="InterPro" id="IPR003203">
    <property type="entry name" value="CobU/CobP"/>
</dbReference>
<evidence type="ECO:0000256" key="16">
    <source>
        <dbReference type="PIRSR" id="PIRSR006135-2"/>
    </source>
</evidence>
<evidence type="ECO:0000256" key="15">
    <source>
        <dbReference type="PIRSR" id="PIRSR006135-1"/>
    </source>
</evidence>
<comment type="similarity">
    <text evidence="7 14">Belongs to the CobU/CobP family.</text>
</comment>
<dbReference type="Proteomes" id="UP000179076">
    <property type="component" value="Unassembled WGS sequence"/>
</dbReference>
<evidence type="ECO:0000256" key="3">
    <source>
        <dbReference type="ARBA" id="ARBA00001522"/>
    </source>
</evidence>
<keyword evidence="10 14" id="KW-0547">Nucleotide-binding</keyword>
<evidence type="ECO:0000256" key="5">
    <source>
        <dbReference type="ARBA" id="ARBA00004692"/>
    </source>
</evidence>
<dbReference type="SUPFAM" id="SSF52540">
    <property type="entry name" value="P-loop containing nucleoside triphosphate hydrolases"/>
    <property type="match status" value="1"/>
</dbReference>
<dbReference type="Gene3D" id="3.40.50.300">
    <property type="entry name" value="P-loop containing nucleotide triphosphate hydrolases"/>
    <property type="match status" value="1"/>
</dbReference>
<organism evidence="17 18">
    <name type="scientific">Candidatus Muproteobacteria bacterium RBG_16_60_9</name>
    <dbReference type="NCBI Taxonomy" id="1817755"/>
    <lineage>
        <taxon>Bacteria</taxon>
        <taxon>Pseudomonadati</taxon>
        <taxon>Pseudomonadota</taxon>
        <taxon>Candidatus Muproteobacteria</taxon>
    </lineage>
</organism>
<dbReference type="EC" id="2.7.1.156" evidence="14"/>
<evidence type="ECO:0000313" key="17">
    <source>
        <dbReference type="EMBL" id="OGI69542.1"/>
    </source>
</evidence>
<feature type="binding site" evidence="16">
    <location>
        <position position="82"/>
    </location>
    <ligand>
        <name>GTP</name>
        <dbReference type="ChEBI" id="CHEBI:37565"/>
    </ligand>
</feature>
<sequence length="173" mass="18611">MKTLILGGVRSGKSCLAETLASQSRLPVTYVATATAGDVEMRARIEAHRACRPRDWTVIEESILLASVLRAHSGAGCCVIVDCLTLWLTNLLVAADAAVFERERDAFLAALPAMPGTVILVSNETNLGVVPTGELSRRFCDEAGRLHQQLAQRCDRVLFTVAGLPWVLKGAPL</sequence>
<dbReference type="PANTHER" id="PTHR34848">
    <property type="match status" value="1"/>
</dbReference>
<feature type="active site" description="GMP-histidine intermediate" evidence="15">
    <location>
        <position position="48"/>
    </location>
</feature>
<keyword evidence="17" id="KW-0548">Nucleotidyltransferase</keyword>
<evidence type="ECO:0000256" key="6">
    <source>
        <dbReference type="ARBA" id="ARBA00005159"/>
    </source>
</evidence>
<comment type="catalytic activity">
    <reaction evidence="2 14">
        <text>adenosylcob(III)inamide phosphate + GTP + H(+) = adenosylcob(III)inamide-GDP + diphosphate</text>
        <dbReference type="Rhea" id="RHEA:22712"/>
        <dbReference type="ChEBI" id="CHEBI:15378"/>
        <dbReference type="ChEBI" id="CHEBI:33019"/>
        <dbReference type="ChEBI" id="CHEBI:37565"/>
        <dbReference type="ChEBI" id="CHEBI:58502"/>
        <dbReference type="ChEBI" id="CHEBI:60487"/>
        <dbReference type="EC" id="2.7.7.62"/>
    </reaction>
</comment>
<dbReference type="CDD" id="cd00544">
    <property type="entry name" value="CobU"/>
    <property type="match status" value="1"/>
</dbReference>
<evidence type="ECO:0000256" key="11">
    <source>
        <dbReference type="ARBA" id="ARBA00022777"/>
    </source>
</evidence>
<evidence type="ECO:0000256" key="13">
    <source>
        <dbReference type="ARBA" id="ARBA00023134"/>
    </source>
</evidence>
<comment type="catalytic activity">
    <reaction evidence="1 14">
        <text>adenosylcob(III)inamide + ATP = adenosylcob(III)inamide phosphate + ADP + H(+)</text>
        <dbReference type="Rhea" id="RHEA:15769"/>
        <dbReference type="ChEBI" id="CHEBI:2480"/>
        <dbReference type="ChEBI" id="CHEBI:15378"/>
        <dbReference type="ChEBI" id="CHEBI:30616"/>
        <dbReference type="ChEBI" id="CHEBI:58502"/>
        <dbReference type="ChEBI" id="CHEBI:456216"/>
        <dbReference type="EC" id="2.7.1.156"/>
    </reaction>
</comment>
<feature type="binding site" evidence="16">
    <location>
        <begin position="49"/>
        <end position="52"/>
    </location>
    <ligand>
        <name>GTP</name>
        <dbReference type="ChEBI" id="CHEBI:37565"/>
    </ligand>
</feature>
<comment type="caution">
    <text evidence="17">The sequence shown here is derived from an EMBL/GenBank/DDBJ whole genome shotgun (WGS) entry which is preliminary data.</text>
</comment>
<dbReference type="Pfam" id="PF02283">
    <property type="entry name" value="CobU"/>
    <property type="match status" value="1"/>
</dbReference>